<dbReference type="AlphaFoldDB" id="A0A1F5DPM2"/>
<reference evidence="2 3" key="1">
    <citation type="journal article" date="2016" name="Nat. Commun.">
        <title>Thousands of microbial genomes shed light on interconnected biogeochemical processes in an aquifer system.</title>
        <authorList>
            <person name="Anantharaman K."/>
            <person name="Brown C.T."/>
            <person name="Hug L.A."/>
            <person name="Sharon I."/>
            <person name="Castelle C.J."/>
            <person name="Probst A.J."/>
            <person name="Thomas B.C."/>
            <person name="Singh A."/>
            <person name="Wilkins M.J."/>
            <person name="Karaoz U."/>
            <person name="Brodie E.L."/>
            <person name="Williams K.H."/>
            <person name="Hubbard S.S."/>
            <person name="Banfield J.F."/>
        </authorList>
    </citation>
    <scope>NUCLEOTIDE SEQUENCE [LARGE SCALE GENOMIC DNA]</scope>
</reference>
<dbReference type="InterPro" id="IPR011335">
    <property type="entry name" value="Restrct_endonuc-II-like"/>
</dbReference>
<organism evidence="2 3">
    <name type="scientific">Candidatus Berkelbacteria bacterium RBG_13_40_8</name>
    <dbReference type="NCBI Taxonomy" id="1797467"/>
    <lineage>
        <taxon>Bacteria</taxon>
        <taxon>Candidatus Berkelbacteria</taxon>
    </lineage>
</organism>
<evidence type="ECO:0000313" key="2">
    <source>
        <dbReference type="EMBL" id="OGD57117.1"/>
    </source>
</evidence>
<dbReference type="Pfam" id="PF12705">
    <property type="entry name" value="PDDEXK_1"/>
    <property type="match status" value="1"/>
</dbReference>
<name>A0A1F5DPM2_9BACT</name>
<comment type="caution">
    <text evidence="2">The sequence shown here is derived from an EMBL/GenBank/DDBJ whole genome shotgun (WGS) entry which is preliminary data.</text>
</comment>
<dbReference type="Gene3D" id="3.90.320.10">
    <property type="match status" value="1"/>
</dbReference>
<dbReference type="EMBL" id="MEZT01000005">
    <property type="protein sequence ID" value="OGD57117.1"/>
    <property type="molecule type" value="Genomic_DNA"/>
</dbReference>
<gene>
    <name evidence="2" type="ORF">A2V71_01635</name>
</gene>
<protein>
    <recommendedName>
        <fullName evidence="1">PD-(D/E)XK endonuclease-like domain-containing protein</fullName>
    </recommendedName>
</protein>
<proteinExistence type="predicted"/>
<dbReference type="InterPro" id="IPR011604">
    <property type="entry name" value="PDDEXK-like_dom_sf"/>
</dbReference>
<feature type="domain" description="PD-(D/E)XK endonuclease-like" evidence="1">
    <location>
        <begin position="2"/>
        <end position="235"/>
    </location>
</feature>
<dbReference type="SUPFAM" id="SSF52980">
    <property type="entry name" value="Restriction endonuclease-like"/>
    <property type="match status" value="1"/>
</dbReference>
<evidence type="ECO:0000313" key="3">
    <source>
        <dbReference type="Proteomes" id="UP000178764"/>
    </source>
</evidence>
<sequence length="307" mass="36236">MRISYSALDTFNRCPLKYKFSYIDKVRVPQKPEFFFGGLIHEVVQFALKKDPIMPPQAELIAYFKDKWQENIFATPQEAKQYFDWGENMLRNFHSNHKPGLRNIVSTEKRFLIPVGEHQLSGMIDRVDKLPIGSYEVIDYKTSKTLPSQGEVDRDKQLCIYHLAVENLWSEAKDIRLTLYFLKHNSQISTKRRPDEVEGIKEYIINTAEKIEKETEFKPKTNIFCNYCEYGHLCPLQKHKAKGRDIEEKPEEIDNTINNYILAHRKIAELEPEIHKHFDKEKIERFFHKEGIVTRGKTKKLTIKKNS</sequence>
<dbReference type="Proteomes" id="UP000178764">
    <property type="component" value="Unassembled WGS sequence"/>
</dbReference>
<evidence type="ECO:0000259" key="1">
    <source>
        <dbReference type="Pfam" id="PF12705"/>
    </source>
</evidence>
<dbReference type="InterPro" id="IPR038726">
    <property type="entry name" value="PDDEXK_AddAB-type"/>
</dbReference>
<accession>A0A1F5DPM2</accession>